<evidence type="ECO:0000313" key="2">
    <source>
        <dbReference type="Proteomes" id="UP000754563"/>
    </source>
</evidence>
<reference evidence="1" key="2">
    <citation type="journal article" date="2021" name="Microbiome">
        <title>Successional dynamics and alternative stable states in a saline activated sludge microbial community over 9 years.</title>
        <authorList>
            <person name="Wang Y."/>
            <person name="Ye J."/>
            <person name="Ju F."/>
            <person name="Liu L."/>
            <person name="Boyd J.A."/>
            <person name="Deng Y."/>
            <person name="Parks D.H."/>
            <person name="Jiang X."/>
            <person name="Yin X."/>
            <person name="Woodcroft B.J."/>
            <person name="Tyson G.W."/>
            <person name="Hugenholtz P."/>
            <person name="Polz M.F."/>
            <person name="Zhang T."/>
        </authorList>
    </citation>
    <scope>NUCLEOTIDE SEQUENCE</scope>
    <source>
        <strain evidence="1">HKST-UBA11</strain>
    </source>
</reference>
<gene>
    <name evidence="1" type="ORF">KC717_03915</name>
</gene>
<evidence type="ECO:0000313" key="1">
    <source>
        <dbReference type="EMBL" id="MCA9385768.1"/>
    </source>
</evidence>
<name>A0A955RKV0_9BACT</name>
<sequence length="299" mass="35079">MTDFYRVRKNLFGEKGRRGDQLWEWTMKGLRATEIPVTASLPEVDNTELKLLNVLWTVLIDDIADEYEISRASLILPSVILGEVSNNIYSKNEKDYIELIFEIGNILGVEVKKLPSYSNYKNWYIEEFERLKLSFTYSFLIRTDPENIDINKYIYVLSSNMQIVVNGIYDLMSFNDRPSEQELADIRKILGFGQRMARIINSINSFEKEVVHKDFSSEIILWTCKLGLEEPKNLGKIDSGQLIQTIKSTRMKDFLIQMHSTYYSAIKQYANHFSFLNFAEYLKTLDKFEKLQNEYKNEI</sequence>
<organism evidence="1 2">
    <name type="scientific">Candidatus Dojkabacteria bacterium</name>
    <dbReference type="NCBI Taxonomy" id="2099670"/>
    <lineage>
        <taxon>Bacteria</taxon>
        <taxon>Candidatus Dojkabacteria</taxon>
    </lineage>
</organism>
<proteinExistence type="predicted"/>
<comment type="caution">
    <text evidence="1">The sequence shown here is derived from an EMBL/GenBank/DDBJ whole genome shotgun (WGS) entry which is preliminary data.</text>
</comment>
<dbReference type="AlphaFoldDB" id="A0A955RKV0"/>
<dbReference type="EMBL" id="JAGQLH010000043">
    <property type="protein sequence ID" value="MCA9385768.1"/>
    <property type="molecule type" value="Genomic_DNA"/>
</dbReference>
<dbReference type="Proteomes" id="UP000754563">
    <property type="component" value="Unassembled WGS sequence"/>
</dbReference>
<accession>A0A955RKV0</accession>
<protein>
    <submittedName>
        <fullName evidence="1">Uncharacterized protein</fullName>
    </submittedName>
</protein>
<reference evidence="1" key="1">
    <citation type="submission" date="2020-04" db="EMBL/GenBank/DDBJ databases">
        <authorList>
            <person name="Zhang T."/>
        </authorList>
    </citation>
    <scope>NUCLEOTIDE SEQUENCE</scope>
    <source>
        <strain evidence="1">HKST-UBA11</strain>
    </source>
</reference>